<protein>
    <submittedName>
        <fullName evidence="2">Uncharacterized protein</fullName>
    </submittedName>
</protein>
<keyword evidence="1" id="KW-1133">Transmembrane helix</keyword>
<evidence type="ECO:0000313" key="3">
    <source>
        <dbReference type="Proteomes" id="UP000230340"/>
    </source>
</evidence>
<keyword evidence="1" id="KW-0812">Transmembrane</keyword>
<organism evidence="2 3">
    <name type="scientific">candidate division WWE3 bacterium CG08_land_8_20_14_0_20_40_13</name>
    <dbReference type="NCBI Taxonomy" id="1975084"/>
    <lineage>
        <taxon>Bacteria</taxon>
        <taxon>Katanobacteria</taxon>
    </lineage>
</organism>
<keyword evidence="1" id="KW-0472">Membrane</keyword>
<dbReference type="Proteomes" id="UP000230340">
    <property type="component" value="Unassembled WGS sequence"/>
</dbReference>
<comment type="caution">
    <text evidence="2">The sequence shown here is derived from an EMBL/GenBank/DDBJ whole genome shotgun (WGS) entry which is preliminary data.</text>
</comment>
<dbReference type="AlphaFoldDB" id="A0A2H0XE56"/>
<evidence type="ECO:0000256" key="1">
    <source>
        <dbReference type="SAM" id="Phobius"/>
    </source>
</evidence>
<gene>
    <name evidence="2" type="ORF">COT49_01230</name>
</gene>
<feature type="transmembrane region" description="Helical" evidence="1">
    <location>
        <begin position="12"/>
        <end position="30"/>
    </location>
</feature>
<sequence>MNGKIFWWGVERAFLIFLPLNTAILFICYVRNFIPRQTKPEPIIKTKSEDFHPKKLTTR</sequence>
<dbReference type="EMBL" id="PEYT01000008">
    <property type="protein sequence ID" value="PIS23230.1"/>
    <property type="molecule type" value="Genomic_DNA"/>
</dbReference>
<evidence type="ECO:0000313" key="2">
    <source>
        <dbReference type="EMBL" id="PIS23230.1"/>
    </source>
</evidence>
<reference evidence="3" key="1">
    <citation type="submission" date="2017-09" db="EMBL/GenBank/DDBJ databases">
        <title>Depth-based differentiation of microbial function through sediment-hosted aquifers and enrichment of novel symbionts in the deep terrestrial subsurface.</title>
        <authorList>
            <person name="Probst A.J."/>
            <person name="Ladd B."/>
            <person name="Jarett J.K."/>
            <person name="Geller-Mcgrath D.E."/>
            <person name="Sieber C.M.K."/>
            <person name="Emerson J.B."/>
            <person name="Anantharaman K."/>
            <person name="Thomas B.C."/>
            <person name="Malmstrom R."/>
            <person name="Stieglmeier M."/>
            <person name="Klingl A."/>
            <person name="Woyke T."/>
            <person name="Ryan C.M."/>
            <person name="Banfield J.F."/>
        </authorList>
    </citation>
    <scope>NUCLEOTIDE SEQUENCE [LARGE SCALE GENOMIC DNA]</scope>
</reference>
<proteinExistence type="predicted"/>
<accession>A0A2H0XE56</accession>
<name>A0A2H0XE56_UNCKA</name>